<evidence type="ECO:0000313" key="3">
    <source>
        <dbReference type="Proteomes" id="UP000249082"/>
    </source>
</evidence>
<feature type="transmembrane region" description="Helical" evidence="1">
    <location>
        <begin position="57"/>
        <end position="75"/>
    </location>
</feature>
<dbReference type="Pfam" id="PF16083">
    <property type="entry name" value="Phage_holin_3_3"/>
    <property type="match status" value="1"/>
</dbReference>
<organism evidence="2 3">
    <name type="scientific">Novosphingobium pentaromativorans</name>
    <dbReference type="NCBI Taxonomy" id="205844"/>
    <lineage>
        <taxon>Bacteria</taxon>
        <taxon>Pseudomonadati</taxon>
        <taxon>Pseudomonadota</taxon>
        <taxon>Alphaproteobacteria</taxon>
        <taxon>Sphingomonadales</taxon>
        <taxon>Sphingomonadaceae</taxon>
        <taxon>Novosphingobium</taxon>
    </lineage>
</organism>
<reference evidence="2 3" key="1">
    <citation type="submission" date="2017-08" db="EMBL/GenBank/DDBJ databases">
        <title>Infants hospitalized years apart are colonized by the same room-sourced microbial strains.</title>
        <authorList>
            <person name="Brooks B."/>
            <person name="Olm M.R."/>
            <person name="Firek B.A."/>
            <person name="Baker R."/>
            <person name="Thomas B.C."/>
            <person name="Morowitz M.J."/>
            <person name="Banfield J.F."/>
        </authorList>
    </citation>
    <scope>NUCLEOTIDE SEQUENCE [LARGE SCALE GENOMIC DNA]</scope>
    <source>
        <strain evidence="2">S2_005_002_R2_33</strain>
    </source>
</reference>
<evidence type="ECO:0000313" key="2">
    <source>
        <dbReference type="EMBL" id="PZQ55791.1"/>
    </source>
</evidence>
<keyword evidence="1" id="KW-1133">Transmembrane helix</keyword>
<name>A0A2W5NQJ9_9SPHN</name>
<protein>
    <recommendedName>
        <fullName evidence="4">Holin</fullName>
    </recommendedName>
</protein>
<gene>
    <name evidence="2" type="ORF">DI555_07125</name>
</gene>
<comment type="caution">
    <text evidence="2">The sequence shown here is derived from an EMBL/GenBank/DDBJ whole genome shotgun (WGS) entry which is preliminary data.</text>
</comment>
<dbReference type="Proteomes" id="UP000249082">
    <property type="component" value="Unassembled WGS sequence"/>
</dbReference>
<evidence type="ECO:0008006" key="4">
    <source>
        <dbReference type="Google" id="ProtNLM"/>
    </source>
</evidence>
<feature type="transmembrane region" description="Helical" evidence="1">
    <location>
        <begin position="19"/>
        <end position="36"/>
    </location>
</feature>
<evidence type="ECO:0000256" key="1">
    <source>
        <dbReference type="SAM" id="Phobius"/>
    </source>
</evidence>
<dbReference type="AlphaFoldDB" id="A0A2W5NQJ9"/>
<accession>A0A2W5NQJ9</accession>
<dbReference type="InterPro" id="IPR032126">
    <property type="entry name" value="LydA_holin"/>
</dbReference>
<feature type="transmembrane region" description="Helical" evidence="1">
    <location>
        <begin position="81"/>
        <end position="100"/>
    </location>
</feature>
<proteinExistence type="predicted"/>
<dbReference type="EMBL" id="QFPX01000005">
    <property type="protein sequence ID" value="PZQ55791.1"/>
    <property type="molecule type" value="Genomic_DNA"/>
</dbReference>
<keyword evidence="1" id="KW-0812">Transmembrane</keyword>
<keyword evidence="1" id="KW-0472">Membrane</keyword>
<sequence length="131" mass="14084">MDRHEAAEDLMENFSLSDWLTALGYTALAAVGGLLGHAMREHDKGNELSGRRAFVEAASSGFVGFLVMLICRAVGLDPLWSAPAVGVFGWLGANVSIRLLERLVYEKLGIKLRANTEERIAGANGDQGDLP</sequence>